<keyword evidence="1" id="KW-0539">Nucleus</keyword>
<dbReference type="GO" id="GO:0006289">
    <property type="term" value="P:nucleotide-excision repair"/>
    <property type="evidence" value="ECO:0007669"/>
    <property type="project" value="UniProtKB-UniRule"/>
</dbReference>
<dbReference type="InterPro" id="IPR036465">
    <property type="entry name" value="vWFA_dom_sf"/>
</dbReference>
<dbReference type="InterPro" id="IPR000225">
    <property type="entry name" value="Armadillo"/>
</dbReference>
<comment type="similarity">
    <text evidence="1">Belongs to the TFB4 family.</text>
</comment>
<evidence type="ECO:0000256" key="1">
    <source>
        <dbReference type="RuleBase" id="RU368090"/>
    </source>
</evidence>
<dbReference type="InterPro" id="IPR004600">
    <property type="entry name" value="TFIIH_Tfb4/GTF2H3"/>
</dbReference>
<proteinExistence type="inferred from homology"/>
<protein>
    <recommendedName>
        <fullName evidence="1">General transcription factor IIH subunit 3</fullName>
    </recommendedName>
    <alternativeName>
        <fullName evidence="1">General transcription factor IIH polypeptide 3</fullName>
    </alternativeName>
</protein>
<dbReference type="GO" id="GO:0000439">
    <property type="term" value="C:transcription factor TFIIH core complex"/>
    <property type="evidence" value="ECO:0007669"/>
    <property type="project" value="UniProtKB-UniRule"/>
</dbReference>
<dbReference type="SUPFAM" id="SSF48371">
    <property type="entry name" value="ARM repeat"/>
    <property type="match status" value="1"/>
</dbReference>
<dbReference type="AlphaFoldDB" id="A0A7R8WD30"/>
<keyword evidence="1" id="KW-0862">Zinc</keyword>
<organism evidence="2">
    <name type="scientific">Cyprideis torosa</name>
    <dbReference type="NCBI Taxonomy" id="163714"/>
    <lineage>
        <taxon>Eukaryota</taxon>
        <taxon>Metazoa</taxon>
        <taxon>Ecdysozoa</taxon>
        <taxon>Arthropoda</taxon>
        <taxon>Crustacea</taxon>
        <taxon>Oligostraca</taxon>
        <taxon>Ostracoda</taxon>
        <taxon>Podocopa</taxon>
        <taxon>Podocopida</taxon>
        <taxon>Cytherocopina</taxon>
        <taxon>Cytheroidea</taxon>
        <taxon>Cytherideidae</taxon>
        <taxon>Cyprideis</taxon>
    </lineage>
</organism>
<comment type="function">
    <text evidence="1">Component of the general transcription and DNA repair factor IIH (TFIIH) core complex, which is involved in general and transcription-coupled nucleotide excision repair (NER) of damaged DNA and, when complexed to CAK, in RNA transcription by RNA polymerase II. In NER, TFIIH acts by opening DNA around the lesion to allow the excision of the damaged oligonucleotide and its replacement by a new DNA fragment. In transcription, TFIIH has an essential role in transcription initiation. When the pre-initiation complex (PIC) has been established, TFIIH is required for promoter opening and promoter escape. Phosphorylation of the C-terminal tail (CTD) of the largest subunit of RNA polymerase II by the kinase module CAK controls the initiation of transcription.</text>
</comment>
<keyword evidence="1" id="KW-0479">Metal-binding</keyword>
<dbReference type="OrthoDB" id="17307at2759"/>
<dbReference type="GO" id="GO:0005675">
    <property type="term" value="C:transcription factor TFIIH holo complex"/>
    <property type="evidence" value="ECO:0007669"/>
    <property type="project" value="UniProtKB-UniRule"/>
</dbReference>
<dbReference type="Pfam" id="PF03850">
    <property type="entry name" value="Tfb4"/>
    <property type="match status" value="1"/>
</dbReference>
<comment type="subcellular location">
    <subcellularLocation>
        <location evidence="1">Nucleus</location>
    </subcellularLocation>
</comment>
<dbReference type="Gene3D" id="1.25.10.10">
    <property type="entry name" value="Leucine-rich Repeat Variant"/>
    <property type="match status" value="1"/>
</dbReference>
<dbReference type="SMART" id="SM00185">
    <property type="entry name" value="ARM"/>
    <property type="match status" value="1"/>
</dbReference>
<keyword evidence="1" id="KW-0234">DNA repair</keyword>
<evidence type="ECO:0000313" key="2">
    <source>
        <dbReference type="EMBL" id="CAD7229436.1"/>
    </source>
</evidence>
<dbReference type="EMBL" id="OB662066">
    <property type="protein sequence ID" value="CAD7229436.1"/>
    <property type="molecule type" value="Genomic_DNA"/>
</dbReference>
<dbReference type="GO" id="GO:0006355">
    <property type="term" value="P:regulation of DNA-templated transcription"/>
    <property type="evidence" value="ECO:0007669"/>
    <property type="project" value="InterPro"/>
</dbReference>
<dbReference type="GO" id="GO:0008270">
    <property type="term" value="F:zinc ion binding"/>
    <property type="evidence" value="ECO:0007669"/>
    <property type="project" value="UniProtKB-KW"/>
</dbReference>
<sequence length="853" mass="94136">MSDLISSKDKHSLESDTDVSESFLVLVVDLSTLAWAKFSEYSFKSPLRNGVESAPVNGESKSTVLTNVLDALLVFCNAFVALQVSSKLAVIGCNAHESTIIYPNDGTHNISITRAGGQMPTFVEITENIKIGVREMARREAALVQSGDLDAEQESLLAGGICRAACLAKSGYSCRILLFEIFWLWLNLNQLTIELLVSAIGNSSALALFAPFAYQVRQYVADPELVNHDDIKQRFLTFWSSEEFDYIFQDERWEITIPQKTVAVKALASFTKYGVVRAQMSPEDGKTKRLIKLLVQEIARASISGETIPVAGAKVEFLTQTIRLVGNLSFDSCRFHGLFKEAGAWLACTALMRQVLDPAKEETVIKEKTLLLLIQTLVSCIVNVLDSVNQRDDATEFWQEGPSEIYGMVVKTETIRRAAHALKTFNRIGEGETVAGLLTLIHLTVTISMDFVLQRTDRTPNTELLKEVYYSALEQVSMAETVIPLLQEEGGGLGGDVVHECGDLIMAFLRNSVMVEPEPEACRKRLSEVLSDQGLIEALFRQIHRLEEEQRKLLAEGGNDEAIKQAAETAESLLEVLVGLFLDNHVAMAVAEKEPEVIRPYIGLLMRCVAICNLSVPKPNRPIVVETGMVRFLRDLLCGESHPYRSKSLVTSTARALGNLISSDPEAKDQLAKDPVLVSSLLAWQKTRGGTVDGGLLFPLTVPLLTAKVPLKTWKNNGLLQQITDIERYMLSRQQEQRRLACLQHLLKCTAEPKETSAYLLIECELLEMLAGVIDLYNIRGCPETILSALSVLELIEPEKVVENAGALKPQALELIDKLKDVISKQKEANPEVESKASACLSSLVASANLSEK</sequence>
<dbReference type="Gene3D" id="3.40.50.410">
    <property type="entry name" value="von Willebrand factor, type A domain"/>
    <property type="match status" value="1"/>
</dbReference>
<name>A0A7R8WD30_9CRUS</name>
<keyword evidence="1" id="KW-0863">Zinc-finger</keyword>
<dbReference type="InterPro" id="IPR011989">
    <property type="entry name" value="ARM-like"/>
</dbReference>
<reference evidence="2" key="1">
    <citation type="submission" date="2020-11" db="EMBL/GenBank/DDBJ databases">
        <authorList>
            <person name="Tran Van P."/>
        </authorList>
    </citation>
    <scope>NUCLEOTIDE SEQUENCE</scope>
</reference>
<accession>A0A7R8WD30</accession>
<keyword evidence="1" id="KW-0227">DNA damage</keyword>
<keyword evidence="1" id="KW-0804">Transcription</keyword>
<comment type="subunit">
    <text evidence="1">Part of a TFIID-containing RNA polymerase II pre-initiation complex that is composed of TBP and at least GTF2A1, GTF2A2, GTF2E1, GTF2E2, GTF2F1, GTF2H2, GTF2H3, GTF2H4, GTF2H5, GTF2B, TCEA1, ERCC2, ERCC3, TAF1, TAF2, TAF3, TAF4, TAF5, TAF6, TAF7, TAF8, TAF9, TAF10, TAF11, TAF12 and TAF13. Component of the 7-subunit TFIIH core complex composed of XPB/ERCC3, XPD/ERCC2, GTF2H1, GTF2H2, GTF2H3, GTF2H4 and GTF2H5, which is active in NER. The core complex associates with the 3-subunit CDK-activating kinase (CAK) module composed of CCNH/cyclin H, CDK7 and MNAT1 to form the 10-subunit holoenzyme (holo-TFIIH) active in transcription. Interacts with RARA; the interaction requires prior phosphorylation of RARA on 'Ser-369' which then enhances interaction of RARA with CDK7.</text>
</comment>
<keyword evidence="1" id="KW-0805">Transcription regulation</keyword>
<gene>
    <name evidence="2" type="ORF">CTOB1V02_LOCUS7306</name>
</gene>
<dbReference type="InterPro" id="IPR016024">
    <property type="entry name" value="ARM-type_fold"/>
</dbReference>